<dbReference type="InterPro" id="IPR029787">
    <property type="entry name" value="Nucleotide_cyclase"/>
</dbReference>
<accession>A0ABX1NL86</accession>
<dbReference type="PROSITE" id="PS50883">
    <property type="entry name" value="EAL"/>
    <property type="match status" value="1"/>
</dbReference>
<comment type="caution">
    <text evidence="4">The sequence shown here is derived from an EMBL/GenBank/DDBJ whole genome shotgun (WGS) entry which is preliminary data.</text>
</comment>
<proteinExistence type="predicted"/>
<feature type="domain" description="GGDEF" evidence="3">
    <location>
        <begin position="241"/>
        <end position="374"/>
    </location>
</feature>
<dbReference type="Proteomes" id="UP000634522">
    <property type="component" value="Unassembled WGS sequence"/>
</dbReference>
<dbReference type="SUPFAM" id="SSF141868">
    <property type="entry name" value="EAL domain-like"/>
    <property type="match status" value="1"/>
</dbReference>
<gene>
    <name evidence="4" type="ORF">GPA27_22295</name>
</gene>
<dbReference type="InterPro" id="IPR043128">
    <property type="entry name" value="Rev_trsase/Diguanyl_cyclase"/>
</dbReference>
<dbReference type="SUPFAM" id="SSF55073">
    <property type="entry name" value="Nucleotide cyclase"/>
    <property type="match status" value="1"/>
</dbReference>
<dbReference type="InterPro" id="IPR001633">
    <property type="entry name" value="EAL_dom"/>
</dbReference>
<dbReference type="InterPro" id="IPR000160">
    <property type="entry name" value="GGDEF_dom"/>
</dbReference>
<dbReference type="EMBL" id="WTVS01000063">
    <property type="protein sequence ID" value="NMG00112.1"/>
    <property type="molecule type" value="Genomic_DNA"/>
</dbReference>
<dbReference type="SMART" id="SM00267">
    <property type="entry name" value="GGDEF"/>
    <property type="match status" value="1"/>
</dbReference>
<dbReference type="InterPro" id="IPR003018">
    <property type="entry name" value="GAF"/>
</dbReference>
<evidence type="ECO:0000313" key="4">
    <source>
        <dbReference type="EMBL" id="NMG00112.1"/>
    </source>
</evidence>
<dbReference type="PROSITE" id="PS50887">
    <property type="entry name" value="GGDEF"/>
    <property type="match status" value="1"/>
</dbReference>
<dbReference type="Pfam" id="PF00990">
    <property type="entry name" value="GGDEF"/>
    <property type="match status" value="1"/>
</dbReference>
<dbReference type="SMART" id="SM00065">
    <property type="entry name" value="GAF"/>
    <property type="match status" value="1"/>
</dbReference>
<dbReference type="PANTHER" id="PTHR44757">
    <property type="entry name" value="DIGUANYLATE CYCLASE DGCP"/>
    <property type="match status" value="1"/>
</dbReference>
<dbReference type="SUPFAM" id="SSF55781">
    <property type="entry name" value="GAF domain-like"/>
    <property type="match status" value="1"/>
</dbReference>
<feature type="region of interest" description="Disordered" evidence="1">
    <location>
        <begin position="1"/>
        <end position="26"/>
    </location>
</feature>
<dbReference type="InterPro" id="IPR035919">
    <property type="entry name" value="EAL_sf"/>
</dbReference>
<dbReference type="NCBIfam" id="TIGR00254">
    <property type="entry name" value="GGDEF"/>
    <property type="match status" value="1"/>
</dbReference>
<feature type="domain" description="EAL" evidence="2">
    <location>
        <begin position="381"/>
        <end position="634"/>
    </location>
</feature>
<dbReference type="InterPro" id="IPR029016">
    <property type="entry name" value="GAF-like_dom_sf"/>
</dbReference>
<evidence type="ECO:0000259" key="2">
    <source>
        <dbReference type="PROSITE" id="PS50883"/>
    </source>
</evidence>
<dbReference type="InterPro" id="IPR052155">
    <property type="entry name" value="Biofilm_reg_signaling"/>
</dbReference>
<keyword evidence="5" id="KW-1185">Reference proteome</keyword>
<dbReference type="CDD" id="cd01948">
    <property type="entry name" value="EAL"/>
    <property type="match status" value="1"/>
</dbReference>
<dbReference type="Pfam" id="PF13185">
    <property type="entry name" value="GAF_2"/>
    <property type="match status" value="1"/>
</dbReference>
<sequence length="637" mass="69491">MSVSPGVSSIQDVPRESAAPTVTDEQGRVHRALRTLSAGNRTLLRARDEGTLLQDMCRVIVDHGYLIAWVGYAQHDEQRSIRPMSCVGLDSKVLEATPLTWGDTGLGLGPTGTALRTGRPVIGRNILNDPALGQWRDEAIVHGHAAISAFPLRIDGELLGNLSITAADADAFDEAEVRLLAELADDLAYGIANLRIRERHREAEKTIERMAYEDALTGLPNRLALCERLRAALDIARQAQRSLALLIVKVGGFGEINDTLGYRQGDRLLQEISARLAAQLADGVILARVGDDDFAVLLPGGGADDASRTAAELMNALRRPVDLGELTVDARGSVGVALFPGHGDDPEVLLRRASIAAYHAKRTAAGHALYAGSLDQDCTRRLALMGDLHRAIANDELRLYCQPKVAFGSGRICGAEALLRWQHPRAGLIAPDEFIKLAERAGLIRSLTRWVLEAAFRQAYAWQAAGQHRPLSINLSAQDLHDPALADRVRGLFATWGNRPELIQFELTESALMDDPEGARETLAQLKRMDVQLFIDDYGTGYSSLRYLQTLPVDAIKIDQSFVADMVANEDSATIVRSTIELGHNLDLSVVAEGVENQAIWDRLSALGCDTAQGFFVGMPVRIESLAEWEMQSRWHA</sequence>
<evidence type="ECO:0000313" key="5">
    <source>
        <dbReference type="Proteomes" id="UP000634522"/>
    </source>
</evidence>
<evidence type="ECO:0000259" key="3">
    <source>
        <dbReference type="PROSITE" id="PS50887"/>
    </source>
</evidence>
<organism evidence="4 5">
    <name type="scientific">Aromatoleum toluolicum</name>
    <dbReference type="NCBI Taxonomy" id="90060"/>
    <lineage>
        <taxon>Bacteria</taxon>
        <taxon>Pseudomonadati</taxon>
        <taxon>Pseudomonadota</taxon>
        <taxon>Betaproteobacteria</taxon>
        <taxon>Rhodocyclales</taxon>
        <taxon>Rhodocyclaceae</taxon>
        <taxon>Aromatoleum</taxon>
    </lineage>
</organism>
<dbReference type="SMART" id="SM00052">
    <property type="entry name" value="EAL"/>
    <property type="match status" value="1"/>
</dbReference>
<dbReference type="Gene3D" id="3.20.20.450">
    <property type="entry name" value="EAL domain"/>
    <property type="match status" value="1"/>
</dbReference>
<evidence type="ECO:0000256" key="1">
    <source>
        <dbReference type="SAM" id="MobiDB-lite"/>
    </source>
</evidence>
<dbReference type="Gene3D" id="3.30.450.40">
    <property type="match status" value="1"/>
</dbReference>
<name>A0ABX1NL86_9RHOO</name>
<reference evidence="4 5" key="1">
    <citation type="submission" date="2019-12" db="EMBL/GenBank/DDBJ databases">
        <title>Comparative genomics gives insights into the taxonomy of the Azoarcus-Aromatoleum group and reveals separate origins of nif in the plant-associated Azoarcus and non-plant-associated Aromatoleum sub-groups.</title>
        <authorList>
            <person name="Lafos M."/>
            <person name="Maluk M."/>
            <person name="Batista M."/>
            <person name="Junghare M."/>
            <person name="Carmona M."/>
            <person name="Faoro H."/>
            <person name="Cruz L.M."/>
            <person name="Battistoni F."/>
            <person name="De Souza E."/>
            <person name="Pedrosa F."/>
            <person name="Chen W.-M."/>
            <person name="Poole P.S."/>
            <person name="Dixon R.A."/>
            <person name="James E.K."/>
        </authorList>
    </citation>
    <scope>NUCLEOTIDE SEQUENCE [LARGE SCALE GENOMIC DNA]</scope>
    <source>
        <strain evidence="4 5">T</strain>
    </source>
</reference>
<protein>
    <submittedName>
        <fullName evidence="4">EAL domain-containing protein</fullName>
    </submittedName>
</protein>
<dbReference type="PANTHER" id="PTHR44757:SF2">
    <property type="entry name" value="BIOFILM ARCHITECTURE MAINTENANCE PROTEIN MBAA"/>
    <property type="match status" value="1"/>
</dbReference>
<dbReference type="Pfam" id="PF00563">
    <property type="entry name" value="EAL"/>
    <property type="match status" value="1"/>
</dbReference>
<dbReference type="CDD" id="cd01949">
    <property type="entry name" value="GGDEF"/>
    <property type="match status" value="1"/>
</dbReference>
<dbReference type="Gene3D" id="3.30.70.270">
    <property type="match status" value="1"/>
</dbReference>
<feature type="compositionally biased region" description="Polar residues" evidence="1">
    <location>
        <begin position="1"/>
        <end position="11"/>
    </location>
</feature>